<sequence length="82" mass="9413">MEKIQYRAVINYLFLKGNISTQINRVKHSVQRLCTISNLKFWVAEFKCGCTSLDDDEHSGQSKTATTDENIGKIHQMVLDNH</sequence>
<accession>A0A087UAE1</accession>
<dbReference type="PANTHER" id="PTHR46060">
    <property type="entry name" value="MARINER MOS1 TRANSPOSASE-LIKE PROTEIN"/>
    <property type="match status" value="1"/>
</dbReference>
<proteinExistence type="predicted"/>
<dbReference type="AlphaFoldDB" id="A0A087UAE1"/>
<reference evidence="1 2" key="1">
    <citation type="submission" date="2013-11" db="EMBL/GenBank/DDBJ databases">
        <title>Genome sequencing of Stegodyphus mimosarum.</title>
        <authorList>
            <person name="Bechsgaard J."/>
        </authorList>
    </citation>
    <scope>NUCLEOTIDE SEQUENCE [LARGE SCALE GENOMIC DNA]</scope>
</reference>
<name>A0A087UAE1_STEMI</name>
<protein>
    <recommendedName>
        <fullName evidence="3">Mos1 transposase HTH domain-containing protein</fullName>
    </recommendedName>
</protein>
<keyword evidence="2" id="KW-1185">Reference proteome</keyword>
<evidence type="ECO:0000313" key="1">
    <source>
        <dbReference type="EMBL" id="KFM74330.1"/>
    </source>
</evidence>
<dbReference type="Proteomes" id="UP000054359">
    <property type="component" value="Unassembled WGS sequence"/>
</dbReference>
<evidence type="ECO:0008006" key="3">
    <source>
        <dbReference type="Google" id="ProtNLM"/>
    </source>
</evidence>
<organism evidence="1 2">
    <name type="scientific">Stegodyphus mimosarum</name>
    <name type="common">African social velvet spider</name>
    <dbReference type="NCBI Taxonomy" id="407821"/>
    <lineage>
        <taxon>Eukaryota</taxon>
        <taxon>Metazoa</taxon>
        <taxon>Ecdysozoa</taxon>
        <taxon>Arthropoda</taxon>
        <taxon>Chelicerata</taxon>
        <taxon>Arachnida</taxon>
        <taxon>Araneae</taxon>
        <taxon>Araneomorphae</taxon>
        <taxon>Entelegynae</taxon>
        <taxon>Eresoidea</taxon>
        <taxon>Eresidae</taxon>
        <taxon>Stegodyphus</taxon>
    </lineage>
</organism>
<dbReference type="OrthoDB" id="6436711at2759"/>
<dbReference type="EMBL" id="KK118980">
    <property type="protein sequence ID" value="KFM74330.1"/>
    <property type="molecule type" value="Genomic_DNA"/>
</dbReference>
<dbReference type="PANTHER" id="PTHR46060:SF1">
    <property type="entry name" value="MARINER MOS1 TRANSPOSASE-LIKE PROTEIN"/>
    <property type="match status" value="1"/>
</dbReference>
<dbReference type="InterPro" id="IPR052709">
    <property type="entry name" value="Transposase-MT_Hybrid"/>
</dbReference>
<gene>
    <name evidence="1" type="ORF">X975_08221</name>
</gene>
<evidence type="ECO:0000313" key="2">
    <source>
        <dbReference type="Proteomes" id="UP000054359"/>
    </source>
</evidence>
<feature type="non-terminal residue" evidence="1">
    <location>
        <position position="82"/>
    </location>
</feature>